<reference evidence="2 3" key="1">
    <citation type="submission" date="2019-07" db="EMBL/GenBank/DDBJ databases">
        <title>Rhodotorula toruloides NBRC10032 genome sequencing.</title>
        <authorList>
            <person name="Shida Y."/>
            <person name="Takaku H."/>
            <person name="Ogasawara W."/>
            <person name="Mori K."/>
        </authorList>
    </citation>
    <scope>NUCLEOTIDE SEQUENCE [LARGE SCALE GENOMIC DNA]</scope>
    <source>
        <strain evidence="2 3">NBRC10032</strain>
    </source>
</reference>
<evidence type="ECO:0000313" key="2">
    <source>
        <dbReference type="EMBL" id="GEM05991.1"/>
    </source>
</evidence>
<feature type="region of interest" description="Disordered" evidence="1">
    <location>
        <begin position="76"/>
        <end position="100"/>
    </location>
</feature>
<dbReference type="AlphaFoldDB" id="A0A511K6L3"/>
<dbReference type="Proteomes" id="UP000321518">
    <property type="component" value="Unassembled WGS sequence"/>
</dbReference>
<feature type="region of interest" description="Disordered" evidence="1">
    <location>
        <begin position="1"/>
        <end position="52"/>
    </location>
</feature>
<sequence length="184" mass="19644">MPHTPARHGLDHTSPVTPATSRPVFERTCAPTPAPQRPATPNSPDPIDSLHDPFGATFAEVVALIAASSDELDAADDAFSLPSSDPRNHREAMRDSDAERWRAGEADEFSSLRDDFKVFHLIERSDVPADAKILGCQFVYRASHSDPGSTSATPLLPSPSSPPFASCLPSPLVKKPSGRVPASP</sequence>
<evidence type="ECO:0000313" key="3">
    <source>
        <dbReference type="Proteomes" id="UP000321518"/>
    </source>
</evidence>
<name>A0A511K6L3_RHOTO</name>
<feature type="region of interest" description="Disordered" evidence="1">
    <location>
        <begin position="144"/>
        <end position="184"/>
    </location>
</feature>
<evidence type="ECO:0000256" key="1">
    <source>
        <dbReference type="SAM" id="MobiDB-lite"/>
    </source>
</evidence>
<feature type="compositionally biased region" description="Basic and acidic residues" evidence="1">
    <location>
        <begin position="86"/>
        <end position="100"/>
    </location>
</feature>
<accession>A0A511K6L3</accession>
<feature type="compositionally biased region" description="Low complexity" evidence="1">
    <location>
        <begin position="163"/>
        <end position="172"/>
    </location>
</feature>
<organism evidence="2 3">
    <name type="scientific">Rhodotorula toruloides</name>
    <name type="common">Yeast</name>
    <name type="synonym">Rhodosporidium toruloides</name>
    <dbReference type="NCBI Taxonomy" id="5286"/>
    <lineage>
        <taxon>Eukaryota</taxon>
        <taxon>Fungi</taxon>
        <taxon>Dikarya</taxon>
        <taxon>Basidiomycota</taxon>
        <taxon>Pucciniomycotina</taxon>
        <taxon>Microbotryomycetes</taxon>
        <taxon>Sporidiobolales</taxon>
        <taxon>Sporidiobolaceae</taxon>
        <taxon>Rhodotorula</taxon>
    </lineage>
</organism>
<protein>
    <submittedName>
        <fullName evidence="2">Gag-Pol polyprotein</fullName>
    </submittedName>
</protein>
<gene>
    <name evidence="2" type="ORF">Rt10032_c01g0008</name>
</gene>
<dbReference type="EMBL" id="BJWK01000001">
    <property type="protein sequence ID" value="GEM05991.1"/>
    <property type="molecule type" value="Genomic_DNA"/>
</dbReference>
<comment type="caution">
    <text evidence="2">The sequence shown here is derived from an EMBL/GenBank/DDBJ whole genome shotgun (WGS) entry which is preliminary data.</text>
</comment>
<proteinExistence type="predicted"/>
<feature type="compositionally biased region" description="Pro residues" evidence="1">
    <location>
        <begin position="32"/>
        <end position="44"/>
    </location>
</feature>